<evidence type="ECO:0000313" key="1">
    <source>
        <dbReference type="EMBL" id="KAF3964369.1"/>
    </source>
</evidence>
<dbReference type="AlphaFoldDB" id="A0A8J4RGU2"/>
<reference evidence="1" key="1">
    <citation type="submission" date="2020-03" db="EMBL/GenBank/DDBJ databases">
        <title>Castanea mollissima Vanexum genome sequencing.</title>
        <authorList>
            <person name="Staton M."/>
        </authorList>
    </citation>
    <scope>NUCLEOTIDE SEQUENCE</scope>
    <source>
        <tissue evidence="1">Leaf</tissue>
    </source>
</reference>
<comment type="caution">
    <text evidence="1">The sequence shown here is derived from an EMBL/GenBank/DDBJ whole genome shotgun (WGS) entry which is preliminary data.</text>
</comment>
<organism evidence="1 2">
    <name type="scientific">Castanea mollissima</name>
    <name type="common">Chinese chestnut</name>
    <dbReference type="NCBI Taxonomy" id="60419"/>
    <lineage>
        <taxon>Eukaryota</taxon>
        <taxon>Viridiplantae</taxon>
        <taxon>Streptophyta</taxon>
        <taxon>Embryophyta</taxon>
        <taxon>Tracheophyta</taxon>
        <taxon>Spermatophyta</taxon>
        <taxon>Magnoliopsida</taxon>
        <taxon>eudicotyledons</taxon>
        <taxon>Gunneridae</taxon>
        <taxon>Pentapetalae</taxon>
        <taxon>rosids</taxon>
        <taxon>fabids</taxon>
        <taxon>Fagales</taxon>
        <taxon>Fagaceae</taxon>
        <taxon>Castanea</taxon>
    </lineage>
</organism>
<evidence type="ECO:0000313" key="2">
    <source>
        <dbReference type="Proteomes" id="UP000737018"/>
    </source>
</evidence>
<protein>
    <submittedName>
        <fullName evidence="1">Uncharacterized protein</fullName>
    </submittedName>
</protein>
<proteinExistence type="predicted"/>
<dbReference type="EMBL" id="JRKL02001375">
    <property type="protein sequence ID" value="KAF3964369.1"/>
    <property type="molecule type" value="Genomic_DNA"/>
</dbReference>
<name>A0A8J4RGU2_9ROSI</name>
<accession>A0A8J4RGU2</accession>
<gene>
    <name evidence="1" type="ORF">CMV_011336</name>
</gene>
<sequence>MPPPPLLMPPRPTPTLHLRLFPTPFSPLPSLSSSPIFFLFTHTLWVFLSTSPPEPFLLPLPLNPLENWPIDGKMKGPCK</sequence>
<dbReference type="Proteomes" id="UP000737018">
    <property type="component" value="Unassembled WGS sequence"/>
</dbReference>
<keyword evidence="2" id="KW-1185">Reference proteome</keyword>